<name>A0ACB9PRD2_BAUVA</name>
<accession>A0ACB9PRD2</accession>
<comment type="caution">
    <text evidence="1">The sequence shown here is derived from an EMBL/GenBank/DDBJ whole genome shotgun (WGS) entry which is preliminary data.</text>
</comment>
<gene>
    <name evidence="1" type="ORF">L6164_005463</name>
</gene>
<dbReference type="EMBL" id="CM039428">
    <property type="protein sequence ID" value="KAI4351078.1"/>
    <property type="molecule type" value="Genomic_DNA"/>
</dbReference>
<evidence type="ECO:0000313" key="1">
    <source>
        <dbReference type="EMBL" id="KAI4351078.1"/>
    </source>
</evidence>
<sequence>MNSPNVKPISLLEPISTAGPSEVDFGENDELEEILETKGLYESAEEAAKRQEVLGRMDQIVKSWVKKVTKAKGFNKQLIEKSNAKIFAFGSYRLGVHGPGADIDTLCVGPRHVDRNKDFFGELYKMLMEEPNIEELHPVPEVHVPVMKFKMNGVSIDLLYAKMELWVIPEEFDISDDSTLQNLDEQSVLTLNGSRVTGQILRMVPNIQNFRKTLRFIRFWAKQRGIYSNIAGFLGGINWAILVARICQLFPNAVPSMLVSRFFKVYPQ</sequence>
<reference evidence="1 2" key="1">
    <citation type="journal article" date="2022" name="DNA Res.">
        <title>Chromosomal-level genome assembly of the orchid tree Bauhinia variegata (Leguminosae; Cercidoideae) supports the allotetraploid origin hypothesis of Bauhinia.</title>
        <authorList>
            <person name="Zhong Y."/>
            <person name="Chen Y."/>
            <person name="Zheng D."/>
            <person name="Pang J."/>
            <person name="Liu Y."/>
            <person name="Luo S."/>
            <person name="Meng S."/>
            <person name="Qian L."/>
            <person name="Wei D."/>
            <person name="Dai S."/>
            <person name="Zhou R."/>
        </authorList>
    </citation>
    <scope>NUCLEOTIDE SEQUENCE [LARGE SCALE GENOMIC DNA]</scope>
    <source>
        <strain evidence="1">BV-YZ2020</strain>
    </source>
</reference>
<dbReference type="Proteomes" id="UP000828941">
    <property type="component" value="Chromosome 3"/>
</dbReference>
<evidence type="ECO:0000313" key="2">
    <source>
        <dbReference type="Proteomes" id="UP000828941"/>
    </source>
</evidence>
<protein>
    <submittedName>
        <fullName evidence="1">Uncharacterized protein</fullName>
    </submittedName>
</protein>
<keyword evidence="2" id="KW-1185">Reference proteome</keyword>
<organism evidence="1 2">
    <name type="scientific">Bauhinia variegata</name>
    <name type="common">Purple orchid tree</name>
    <name type="synonym">Phanera variegata</name>
    <dbReference type="NCBI Taxonomy" id="167791"/>
    <lineage>
        <taxon>Eukaryota</taxon>
        <taxon>Viridiplantae</taxon>
        <taxon>Streptophyta</taxon>
        <taxon>Embryophyta</taxon>
        <taxon>Tracheophyta</taxon>
        <taxon>Spermatophyta</taxon>
        <taxon>Magnoliopsida</taxon>
        <taxon>eudicotyledons</taxon>
        <taxon>Gunneridae</taxon>
        <taxon>Pentapetalae</taxon>
        <taxon>rosids</taxon>
        <taxon>fabids</taxon>
        <taxon>Fabales</taxon>
        <taxon>Fabaceae</taxon>
        <taxon>Cercidoideae</taxon>
        <taxon>Cercideae</taxon>
        <taxon>Bauhiniinae</taxon>
        <taxon>Bauhinia</taxon>
    </lineage>
</organism>
<proteinExistence type="predicted"/>